<comment type="caution">
    <text evidence="3">The sequence shown here is derived from an EMBL/GenBank/DDBJ whole genome shotgun (WGS) entry which is preliminary data.</text>
</comment>
<feature type="transmembrane region" description="Helical" evidence="1">
    <location>
        <begin position="84"/>
        <end position="106"/>
    </location>
</feature>
<dbReference type="Proteomes" id="UP000223913">
    <property type="component" value="Unassembled WGS sequence"/>
</dbReference>
<sequence length="228" mass="25342">MKNIFQLGLVFTLVLFSDYPVFAHDRDQHAKQDTTEISTDTAAHAQEHAHLEASPDTEPEDHHDETMVTIVEAKFSDFPNLHPLMVHFPIVLLILAFFGQLAALFIWKKELSLISGILLLAGFIGAYLVSTVFHPHTGELGEAAQQVLDLHDQYADFTVWASGIALLLKIISHFFLQRKWWMETLVVLALAGAVFSVSKAGHYGATLVHLHGVGPQGKYLETDTGHTH</sequence>
<organism evidence="3 4">
    <name type="scientific">Flavilitoribacter nigricans (strain ATCC 23147 / DSM 23189 / NBRC 102662 / NCIMB 1420 / SS-2)</name>
    <name type="common">Lewinella nigricans</name>
    <dbReference type="NCBI Taxonomy" id="1122177"/>
    <lineage>
        <taxon>Bacteria</taxon>
        <taxon>Pseudomonadati</taxon>
        <taxon>Bacteroidota</taxon>
        <taxon>Saprospiria</taxon>
        <taxon>Saprospirales</taxon>
        <taxon>Lewinellaceae</taxon>
        <taxon>Flavilitoribacter</taxon>
    </lineage>
</organism>
<feature type="transmembrane region" description="Helical" evidence="1">
    <location>
        <begin position="157"/>
        <end position="176"/>
    </location>
</feature>
<dbReference type="RefSeq" id="WP_099154735.1">
    <property type="nucleotide sequence ID" value="NZ_PDUD01000048.1"/>
</dbReference>
<proteinExistence type="predicted"/>
<evidence type="ECO:0000256" key="1">
    <source>
        <dbReference type="SAM" id="Phobius"/>
    </source>
</evidence>
<feature type="domain" description="DUF2231" evidence="2">
    <location>
        <begin position="80"/>
        <end position="214"/>
    </location>
</feature>
<keyword evidence="1" id="KW-0812">Transmembrane</keyword>
<feature type="transmembrane region" description="Helical" evidence="1">
    <location>
        <begin position="113"/>
        <end position="133"/>
    </location>
</feature>
<protein>
    <recommendedName>
        <fullName evidence="2">DUF2231 domain-containing protein</fullName>
    </recommendedName>
</protein>
<dbReference type="OrthoDB" id="9792840at2"/>
<accession>A0A2D0N019</accession>
<evidence type="ECO:0000313" key="4">
    <source>
        <dbReference type="Proteomes" id="UP000223913"/>
    </source>
</evidence>
<reference evidence="3 4" key="1">
    <citation type="submission" date="2017-10" db="EMBL/GenBank/DDBJ databases">
        <title>The draft genome sequence of Lewinella nigricans NBRC 102662.</title>
        <authorList>
            <person name="Wang K."/>
        </authorList>
    </citation>
    <scope>NUCLEOTIDE SEQUENCE [LARGE SCALE GENOMIC DNA]</scope>
    <source>
        <strain evidence="3 4">NBRC 102662</strain>
    </source>
</reference>
<name>A0A2D0N019_FLAN2</name>
<evidence type="ECO:0000313" key="3">
    <source>
        <dbReference type="EMBL" id="PHN01845.1"/>
    </source>
</evidence>
<dbReference type="InterPro" id="IPR019251">
    <property type="entry name" value="DUF2231_TM"/>
</dbReference>
<dbReference type="EMBL" id="PDUD01000048">
    <property type="protein sequence ID" value="PHN01845.1"/>
    <property type="molecule type" value="Genomic_DNA"/>
</dbReference>
<dbReference type="Pfam" id="PF09990">
    <property type="entry name" value="DUF2231"/>
    <property type="match status" value="1"/>
</dbReference>
<evidence type="ECO:0000259" key="2">
    <source>
        <dbReference type="Pfam" id="PF09990"/>
    </source>
</evidence>
<keyword evidence="4" id="KW-1185">Reference proteome</keyword>
<keyword evidence="1" id="KW-0472">Membrane</keyword>
<gene>
    <name evidence="3" type="ORF">CRP01_34995</name>
</gene>
<dbReference type="AlphaFoldDB" id="A0A2D0N019"/>
<keyword evidence="1" id="KW-1133">Transmembrane helix</keyword>